<dbReference type="Gene3D" id="3.30.559.30">
    <property type="entry name" value="Nonribosomal peptide synthetase, condensation domain"/>
    <property type="match status" value="1"/>
</dbReference>
<evidence type="ECO:0000256" key="3">
    <source>
        <dbReference type="ARBA" id="ARBA00022723"/>
    </source>
</evidence>
<dbReference type="InterPro" id="IPR036661">
    <property type="entry name" value="Luciferase-like_sf"/>
</dbReference>
<dbReference type="InterPro" id="IPR011251">
    <property type="entry name" value="Luciferase-like_dom"/>
</dbReference>
<dbReference type="InterPro" id="IPR002376">
    <property type="entry name" value="Formyl_transf_N"/>
</dbReference>
<dbReference type="Pfam" id="PF00551">
    <property type="entry name" value="Formyl_trans_N"/>
    <property type="match status" value="1"/>
</dbReference>
<dbReference type="InterPro" id="IPR000873">
    <property type="entry name" value="AMP-dep_synth/lig_dom"/>
</dbReference>
<dbReference type="GO" id="GO:0005737">
    <property type="term" value="C:cytoplasm"/>
    <property type="evidence" value="ECO:0007669"/>
    <property type="project" value="TreeGrafter"/>
</dbReference>
<dbReference type="InterPro" id="IPR020459">
    <property type="entry name" value="AMP-binding"/>
</dbReference>
<evidence type="ECO:0000256" key="4">
    <source>
        <dbReference type="SAM" id="MobiDB-lite"/>
    </source>
</evidence>
<dbReference type="Proteomes" id="UP000052167">
    <property type="component" value="Unassembled WGS sequence"/>
</dbReference>
<dbReference type="InterPro" id="IPR020806">
    <property type="entry name" value="PKS_PP-bd"/>
</dbReference>
<keyword evidence="3" id="KW-0479">Metal-binding</keyword>
<gene>
    <name evidence="6" type="ORF">GV68_06370</name>
</gene>
<comment type="caution">
    <text evidence="6">The sequence shown here is derived from an EMBL/GenBank/DDBJ whole genome shotgun (WGS) entry which is preliminary data.</text>
</comment>
<dbReference type="PROSITE" id="PS50075">
    <property type="entry name" value="CARRIER"/>
    <property type="match status" value="1"/>
</dbReference>
<dbReference type="SUPFAM" id="SSF50486">
    <property type="entry name" value="FMT C-terminal domain-like"/>
    <property type="match status" value="1"/>
</dbReference>
<dbReference type="SUPFAM" id="SSF51679">
    <property type="entry name" value="Bacterial luciferase-like"/>
    <property type="match status" value="1"/>
</dbReference>
<dbReference type="GO" id="GO:0016705">
    <property type="term" value="F:oxidoreductase activity, acting on paired donors, with incorporation or reduction of molecular oxygen"/>
    <property type="evidence" value="ECO:0007669"/>
    <property type="project" value="InterPro"/>
</dbReference>
<organism evidence="6 7">
    <name type="scientific">Pseudorhizobium pelagicum</name>
    <dbReference type="NCBI Taxonomy" id="1509405"/>
    <lineage>
        <taxon>Bacteria</taxon>
        <taxon>Pseudomonadati</taxon>
        <taxon>Pseudomonadota</taxon>
        <taxon>Alphaproteobacteria</taxon>
        <taxon>Hyphomicrobiales</taxon>
        <taxon>Rhizobiaceae</taxon>
        <taxon>Rhizobium/Agrobacterium group</taxon>
        <taxon>Pseudorhizobium</taxon>
    </lineage>
</organism>
<dbReference type="PRINTS" id="PR00154">
    <property type="entry name" value="AMPBINDING"/>
</dbReference>
<dbReference type="Gene3D" id="3.40.50.12230">
    <property type="match status" value="1"/>
</dbReference>
<dbReference type="FunFam" id="3.40.50.980:FF:000001">
    <property type="entry name" value="Non-ribosomal peptide synthetase"/>
    <property type="match status" value="1"/>
</dbReference>
<dbReference type="Gene3D" id="3.20.20.30">
    <property type="entry name" value="Luciferase-like domain"/>
    <property type="match status" value="1"/>
</dbReference>
<name>A0A922NZK4_9HYPH</name>
<dbReference type="InterPro" id="IPR036477">
    <property type="entry name" value="Formyl_transf_N_sf"/>
</dbReference>
<evidence type="ECO:0000313" key="7">
    <source>
        <dbReference type="Proteomes" id="UP000052167"/>
    </source>
</evidence>
<dbReference type="PANTHER" id="PTHR45527">
    <property type="entry name" value="NONRIBOSOMAL PEPTIDE SYNTHETASE"/>
    <property type="match status" value="1"/>
</dbReference>
<dbReference type="PANTHER" id="PTHR45527:SF1">
    <property type="entry name" value="FATTY ACID SYNTHASE"/>
    <property type="match status" value="1"/>
</dbReference>
<dbReference type="Pfam" id="PF00501">
    <property type="entry name" value="AMP-binding"/>
    <property type="match status" value="2"/>
</dbReference>
<dbReference type="InterPro" id="IPR011034">
    <property type="entry name" value="Formyl_transferase-like_C_sf"/>
</dbReference>
<accession>A0A922NZK4</accession>
<dbReference type="Pfam" id="PF13193">
    <property type="entry name" value="AMP-binding_C"/>
    <property type="match status" value="1"/>
</dbReference>
<evidence type="ECO:0000313" key="6">
    <source>
        <dbReference type="EMBL" id="KEQ06670.1"/>
    </source>
</evidence>
<dbReference type="Gene3D" id="3.40.50.12780">
    <property type="entry name" value="N-terminal domain of ligase-like"/>
    <property type="match status" value="2"/>
</dbReference>
<dbReference type="InterPro" id="IPR024011">
    <property type="entry name" value="Biosynth_lucif-like_mOase_dom"/>
</dbReference>
<keyword evidence="2" id="KW-0597">Phosphoprotein</keyword>
<dbReference type="GO" id="GO:0044550">
    <property type="term" value="P:secondary metabolite biosynthetic process"/>
    <property type="evidence" value="ECO:0007669"/>
    <property type="project" value="TreeGrafter"/>
</dbReference>
<dbReference type="GO" id="GO:0043041">
    <property type="term" value="P:amino acid activation for nonribosomal peptide biosynthetic process"/>
    <property type="evidence" value="ECO:0007669"/>
    <property type="project" value="TreeGrafter"/>
</dbReference>
<dbReference type="PROSITE" id="PS00455">
    <property type="entry name" value="AMP_BINDING"/>
    <property type="match status" value="1"/>
</dbReference>
<dbReference type="SMART" id="SM00823">
    <property type="entry name" value="PKS_PP"/>
    <property type="match status" value="1"/>
</dbReference>
<dbReference type="SUPFAM" id="SSF47336">
    <property type="entry name" value="ACP-like"/>
    <property type="match status" value="1"/>
</dbReference>
<evidence type="ECO:0000259" key="5">
    <source>
        <dbReference type="PROSITE" id="PS50075"/>
    </source>
</evidence>
<dbReference type="InterPro" id="IPR045851">
    <property type="entry name" value="AMP-bd_C_sf"/>
</dbReference>
<keyword evidence="7" id="KW-1185">Reference proteome</keyword>
<dbReference type="InterPro" id="IPR042099">
    <property type="entry name" value="ANL_N_sf"/>
</dbReference>
<evidence type="ECO:0000256" key="1">
    <source>
        <dbReference type="ARBA" id="ARBA00022450"/>
    </source>
</evidence>
<evidence type="ECO:0000256" key="2">
    <source>
        <dbReference type="ARBA" id="ARBA00022553"/>
    </source>
</evidence>
<dbReference type="FunFam" id="3.30.300.30:FF:000010">
    <property type="entry name" value="Enterobactin synthetase component F"/>
    <property type="match status" value="1"/>
</dbReference>
<feature type="region of interest" description="Disordered" evidence="4">
    <location>
        <begin position="1411"/>
        <end position="1431"/>
    </location>
</feature>
<dbReference type="Gene3D" id="1.10.1200.10">
    <property type="entry name" value="ACP-like"/>
    <property type="match status" value="1"/>
</dbReference>
<dbReference type="Pfam" id="PF00296">
    <property type="entry name" value="Bac_luciferase"/>
    <property type="match status" value="1"/>
</dbReference>
<dbReference type="InterPro" id="IPR025110">
    <property type="entry name" value="AMP-bd_C"/>
</dbReference>
<dbReference type="EMBL" id="JOKJ01000015">
    <property type="protein sequence ID" value="KEQ06670.1"/>
    <property type="molecule type" value="Genomic_DNA"/>
</dbReference>
<dbReference type="InterPro" id="IPR036736">
    <property type="entry name" value="ACP-like_sf"/>
</dbReference>
<dbReference type="GO" id="GO:0046872">
    <property type="term" value="F:metal ion binding"/>
    <property type="evidence" value="ECO:0007669"/>
    <property type="project" value="UniProtKB-KW"/>
</dbReference>
<dbReference type="SUPFAM" id="SSF56801">
    <property type="entry name" value="Acetyl-CoA synthetase-like"/>
    <property type="match status" value="2"/>
</dbReference>
<dbReference type="RefSeq" id="WP_037167619.1">
    <property type="nucleotide sequence ID" value="NZ_JOKI01000018.1"/>
</dbReference>
<protein>
    <submittedName>
        <fullName evidence="6">Luciferase</fullName>
    </submittedName>
</protein>
<sequence>MGNFSAVLIGDGLLLADCGERLLDRGHAIGLVVTDNPQIATWATSHALPTGPFEGLEAALKELPFDWLLSIANLKLLPATVLARASKGAINFHDALLPDLAGLNTPAWAIIEGRRIHGVTWHAMTAEVDQGPILLRRSFDIASDDSALTLNSKCFAAGIESFGELLDRIEGGDLRAETEAAVPKRTYRRSSRPPAAGTLDFGQTAATLDQMVRGLEFGHGYVNPLLTPKIRHSSGLYQVSALTVTDQPAEAEPGTILSVFGDRVTIATADRCVTVSAQRRAGGDRVPLAAAVQAGERLPFWTAQQSEALTDAVAALAPHEAGFVSALRHRIDAGLPETVAFDPGEEPALGILPLTACDGLARNHRIALICAFVGRLADQAEFDLAFSHDRLSHLSAVWPGYFSPSVPLRVSLSAAATPQQVIDATERQLRTLDRRLTYLEDVPDRYPGIASTPLSFGIVDARIPPLAQPLAGCVVTFRIGASNCEFVYDRNRLEDHRARAIVRRLEHFAAAFSDTQRSLADLPMMSDKERNTLLYTWNKTAKDYPSDACVHHLIERQAVATADAEAVYSAGESLSYRALDERAEALAAELIARGVGAETIVGLHLKRSVDLVVAALAIWKAGGAYLPLDPDFPQDRLAFMIDDSKAGLVISNRELASSAVLSGADVLVLDDVASSTASVPPGRKRAAPENLAYVIYTSGSTGKPKGVMVEHRNVVNFFAGMDERVAVLPDRQNVWLAVTSLSFDISVLELFWTLSRGFKVVLHTPEIARARASVRAADASQTQQALSFGLFYWGNDAAAGSDKYRLLIEGAKFADANGFDAVWTPERHFHAFGGPFPNPSVSGAAVAAVTTNVSIRAGSCVLPLHHPIRVVEEWAMVDNLSNGRVGLAFASGWMPEDFVLRPQNAPPNNKESLRRDMDLVRQLWRGESVAFDMGGGKPVDVVTQPRPVQKDLPVWLTTAGNPQSYRDAASAGAHVLTHLLGQSIEELAEKIKIYRQELENSGKDPSKFKVTLMLHTLIGEDRDLVREQARGPLKAYLQSAAALIKQYAWAFPAFRKPVGTHEAVDLDLSKLAADEMDAILDFAFQRYFDDSGLFGTVSDALERLTQVRAAGVDEIACLIDWGLPEAVVLDGLVPLATVVKRTRDIAGSGHGDRFADEVVRHQVTHLQSTPSMMRAFMMSEEDRAALRQIRHILLGGEALPGALVAALKRTTAATIENMYGPTETTIWSSSGEAVPATGVVPIGRAIANTQLYVLDGELRPVPTGDAGELFIGGDGVARGYLNRPDLTQARFLDNPFAPGRIYRTGDLVRFDETGLLHFLGRNDQQVKIRGHRIELGEIETCIAEFPGVAEAVVVARKDHAAEARLVAYIRTDGKAVCDDALRQHLQQSLPDAMVPADIVQLAAFPLTPNAKVDRNRLPTPHPSRSPSKSPAFVGPVGDIEQVLSAVFARTLGCERVGRTENFFSLGGHSLLAVQMHRELKASFAPGLTITDLFRFPTVATLAAHIGGQDTAHESLDKAADRAALRRQALQQRQARTTRADALV</sequence>
<proteinExistence type="predicted"/>
<dbReference type="Pfam" id="PF00550">
    <property type="entry name" value="PP-binding"/>
    <property type="match status" value="1"/>
</dbReference>
<dbReference type="InterPro" id="IPR020845">
    <property type="entry name" value="AMP-binding_CS"/>
</dbReference>
<dbReference type="SUPFAM" id="SSF53328">
    <property type="entry name" value="Formyltransferase"/>
    <property type="match status" value="1"/>
</dbReference>
<dbReference type="CDD" id="cd05930">
    <property type="entry name" value="A_NRPS"/>
    <property type="match status" value="1"/>
</dbReference>
<dbReference type="InterPro" id="IPR009081">
    <property type="entry name" value="PP-bd_ACP"/>
</dbReference>
<keyword evidence="1" id="KW-0596">Phosphopantetheine</keyword>
<feature type="domain" description="Carrier" evidence="5">
    <location>
        <begin position="1434"/>
        <end position="1509"/>
    </location>
</feature>
<reference evidence="6 7" key="1">
    <citation type="submission" date="2014-06" db="EMBL/GenBank/DDBJ databases">
        <title>Rhizobium pelagicum/R2-400B4.</title>
        <authorList>
            <person name="Kimes N.E."/>
            <person name="Lopez-Perez M."/>
        </authorList>
    </citation>
    <scope>NUCLEOTIDE SEQUENCE [LARGE SCALE GENOMIC DNA]</scope>
    <source>
        <strain evidence="6 7">R2-400B4</strain>
    </source>
</reference>
<dbReference type="NCBIfam" id="TIGR04020">
    <property type="entry name" value="seco_metab_LLM"/>
    <property type="match status" value="1"/>
</dbReference>
<dbReference type="OrthoDB" id="9803968at2"/>
<dbReference type="Gene3D" id="3.30.300.30">
    <property type="match status" value="1"/>
</dbReference>
<dbReference type="GO" id="GO:0031177">
    <property type="term" value="F:phosphopantetheine binding"/>
    <property type="evidence" value="ECO:0007669"/>
    <property type="project" value="InterPro"/>
</dbReference>